<reference evidence="6" key="1">
    <citation type="journal article" date="2014" name="Int. J. Syst. Evol. Microbiol.">
        <title>Complete genome sequence of Corynebacterium casei LMG S-19264T (=DSM 44701T), isolated from a smear-ripened cheese.</title>
        <authorList>
            <consortium name="US DOE Joint Genome Institute (JGI-PGF)"/>
            <person name="Walter F."/>
            <person name="Albersmeier A."/>
            <person name="Kalinowski J."/>
            <person name="Ruckert C."/>
        </authorList>
    </citation>
    <scope>NUCLEOTIDE SEQUENCE</scope>
    <source>
        <strain evidence="6">CGMCC 1.12754</strain>
    </source>
</reference>
<dbReference type="InterPro" id="IPR017911">
    <property type="entry name" value="MacB-like_ATP-bd"/>
</dbReference>
<evidence type="ECO:0000313" key="7">
    <source>
        <dbReference type="Proteomes" id="UP000622860"/>
    </source>
</evidence>
<gene>
    <name evidence="6" type="ORF">GCM10011398_18780</name>
</gene>
<dbReference type="Gene3D" id="3.40.50.300">
    <property type="entry name" value="P-loop containing nucleotide triphosphate hydrolases"/>
    <property type="match status" value="1"/>
</dbReference>
<dbReference type="AlphaFoldDB" id="A0A917HBW4"/>
<dbReference type="PROSITE" id="PS50893">
    <property type="entry name" value="ABC_TRANSPORTER_2"/>
    <property type="match status" value="1"/>
</dbReference>
<dbReference type="GO" id="GO:0022857">
    <property type="term" value="F:transmembrane transporter activity"/>
    <property type="evidence" value="ECO:0007669"/>
    <property type="project" value="UniProtKB-ARBA"/>
</dbReference>
<evidence type="ECO:0000256" key="2">
    <source>
        <dbReference type="ARBA" id="ARBA00022448"/>
    </source>
</evidence>
<name>A0A917HBW4_9BACI</name>
<keyword evidence="2" id="KW-0813">Transport</keyword>
<dbReference type="FunFam" id="3.40.50.300:FF:000032">
    <property type="entry name" value="Export ABC transporter ATP-binding protein"/>
    <property type="match status" value="1"/>
</dbReference>
<dbReference type="RefSeq" id="WP_188455132.1">
    <property type="nucleotide sequence ID" value="NZ_BMFR01000006.1"/>
</dbReference>
<evidence type="ECO:0000256" key="4">
    <source>
        <dbReference type="ARBA" id="ARBA00022840"/>
    </source>
</evidence>
<feature type="domain" description="ABC transporter" evidence="5">
    <location>
        <begin position="5"/>
        <end position="234"/>
    </location>
</feature>
<keyword evidence="4 6" id="KW-0067">ATP-binding</keyword>
<dbReference type="PANTHER" id="PTHR42798:SF2">
    <property type="entry name" value="ABC TRANSPORTER ATP-BINDING PROTEIN MG467-RELATED"/>
    <property type="match status" value="1"/>
</dbReference>
<dbReference type="SUPFAM" id="SSF52540">
    <property type="entry name" value="P-loop containing nucleoside triphosphate hydrolases"/>
    <property type="match status" value="1"/>
</dbReference>
<dbReference type="InterPro" id="IPR027417">
    <property type="entry name" value="P-loop_NTPase"/>
</dbReference>
<dbReference type="GO" id="GO:0016887">
    <property type="term" value="F:ATP hydrolysis activity"/>
    <property type="evidence" value="ECO:0007669"/>
    <property type="project" value="InterPro"/>
</dbReference>
<dbReference type="CDD" id="cd03255">
    <property type="entry name" value="ABC_MJ0796_LolCDE_FtsE"/>
    <property type="match status" value="1"/>
</dbReference>
<dbReference type="InterPro" id="IPR003439">
    <property type="entry name" value="ABC_transporter-like_ATP-bd"/>
</dbReference>
<dbReference type="GO" id="GO:0098796">
    <property type="term" value="C:membrane protein complex"/>
    <property type="evidence" value="ECO:0007669"/>
    <property type="project" value="UniProtKB-ARBA"/>
</dbReference>
<evidence type="ECO:0000259" key="5">
    <source>
        <dbReference type="PROSITE" id="PS50893"/>
    </source>
</evidence>
<accession>A0A917HBW4</accession>
<dbReference type="SMART" id="SM00382">
    <property type="entry name" value="AAA"/>
    <property type="match status" value="1"/>
</dbReference>
<organism evidence="6 7">
    <name type="scientific">Virgibacillus oceani</name>
    <dbReference type="NCBI Taxonomy" id="1479511"/>
    <lineage>
        <taxon>Bacteria</taxon>
        <taxon>Bacillati</taxon>
        <taxon>Bacillota</taxon>
        <taxon>Bacilli</taxon>
        <taxon>Bacillales</taxon>
        <taxon>Bacillaceae</taxon>
        <taxon>Virgibacillus</taxon>
    </lineage>
</organism>
<evidence type="ECO:0000256" key="3">
    <source>
        <dbReference type="ARBA" id="ARBA00022741"/>
    </source>
</evidence>
<reference evidence="6" key="2">
    <citation type="submission" date="2020-09" db="EMBL/GenBank/DDBJ databases">
        <authorList>
            <person name="Sun Q."/>
            <person name="Zhou Y."/>
        </authorList>
    </citation>
    <scope>NUCLEOTIDE SEQUENCE</scope>
    <source>
        <strain evidence="6">CGMCC 1.12754</strain>
    </source>
</reference>
<keyword evidence="7" id="KW-1185">Reference proteome</keyword>
<dbReference type="Proteomes" id="UP000622860">
    <property type="component" value="Unassembled WGS sequence"/>
</dbReference>
<evidence type="ECO:0000313" key="6">
    <source>
        <dbReference type="EMBL" id="GGG74373.1"/>
    </source>
</evidence>
<dbReference type="Pfam" id="PF00005">
    <property type="entry name" value="ABC_tran"/>
    <property type="match status" value="1"/>
</dbReference>
<dbReference type="GO" id="GO:0005524">
    <property type="term" value="F:ATP binding"/>
    <property type="evidence" value="ECO:0007669"/>
    <property type="project" value="UniProtKB-KW"/>
</dbReference>
<protein>
    <submittedName>
        <fullName evidence="6">ABC transporter ATP-binding protein</fullName>
    </submittedName>
</protein>
<keyword evidence="3" id="KW-0547">Nucleotide-binding</keyword>
<dbReference type="PANTHER" id="PTHR42798">
    <property type="entry name" value="LIPOPROTEIN-RELEASING SYSTEM ATP-BINDING PROTEIN LOLD"/>
    <property type="match status" value="1"/>
</dbReference>
<comment type="similarity">
    <text evidence="1">Belongs to the ABC transporter superfamily.</text>
</comment>
<dbReference type="PROSITE" id="PS00211">
    <property type="entry name" value="ABC_TRANSPORTER_1"/>
    <property type="match status" value="1"/>
</dbReference>
<evidence type="ECO:0000256" key="1">
    <source>
        <dbReference type="ARBA" id="ARBA00005417"/>
    </source>
</evidence>
<comment type="caution">
    <text evidence="6">The sequence shown here is derived from an EMBL/GenBank/DDBJ whole genome shotgun (WGS) entry which is preliminary data.</text>
</comment>
<dbReference type="InterPro" id="IPR017871">
    <property type="entry name" value="ABC_transporter-like_CS"/>
</dbReference>
<proteinExistence type="inferred from homology"/>
<dbReference type="EMBL" id="BMFR01000006">
    <property type="protein sequence ID" value="GGG74373.1"/>
    <property type="molecule type" value="Genomic_DNA"/>
</dbReference>
<sequence length="234" mass="25637">MGKLLGIEGVNKTYQSGLSSFQALTDIKLDINRGEIVVILGPSGSGKSTLINAIGGIDRVDSGTIHVDSEDIVSLNDNQLVHYRREKVGFVFQMYNLIPNLTVYENIELAANISKSPLTIDELIDAVGLTGMANRFPRELSGGQQQRVSIARAIVRKPELLLCDEPTGALDSKISKEILKLIQQINDKYNTTVLIITHNEAISAMADRVIALKDGKIESNTINKQPIEPEGIEW</sequence>
<dbReference type="InterPro" id="IPR003593">
    <property type="entry name" value="AAA+_ATPase"/>
</dbReference>